<evidence type="ECO:0000256" key="1">
    <source>
        <dbReference type="SAM" id="MobiDB-lite"/>
    </source>
</evidence>
<dbReference type="Proteomes" id="UP000287609">
    <property type="component" value="Unassembled WGS sequence"/>
</dbReference>
<evidence type="ECO:0000256" key="2">
    <source>
        <dbReference type="SAM" id="SignalP"/>
    </source>
</evidence>
<evidence type="ECO:0000313" key="4">
    <source>
        <dbReference type="Proteomes" id="UP000287609"/>
    </source>
</evidence>
<dbReference type="InterPro" id="IPR026906">
    <property type="entry name" value="LRR_5"/>
</dbReference>
<dbReference type="InterPro" id="IPR032675">
    <property type="entry name" value="LRR_dom_sf"/>
</dbReference>
<dbReference type="SUPFAM" id="SSF52058">
    <property type="entry name" value="L domain-like"/>
    <property type="match status" value="1"/>
</dbReference>
<sequence>MKAHGRLHRGVLALLFVIVTIAPSTSAQATVVQHVSDSQTNAATTSESAVNHTDSDETSGNTSDTSNVIPSNYGHWGNVAWNFYKGNKVMDVATYNDTNVGENPGKFLRRDPRDFEALRLTKTIRIRHDIWIDDPSYLREMFKGAENLTTIEGLQHLKTIKRMKSDAIIWLNSMFEGTNIQNIDCSQLDFGGRRIITDDMFRGAKSVDLSKLNFPFDHVIEAHDMFSDMKQLQKISLTHEGKETVAPGLTAIDRMFDGDEALQSIEWKLRGPNIRSAKSLFNNCKSLTAVNLDALQSEKLELVTAMFANCRSLRSVSLQNFLPHINIYKLQDSKDFLYKAPVEDFIVPHQFLNQLYDVSNKNRYYAFPFERNADDEWEWIEQNAIEPEQKQQTLEEWLLDDDYDDTDLMMLHRIADE</sequence>
<dbReference type="AlphaFoldDB" id="A0A430FRZ5"/>
<dbReference type="OrthoDB" id="1081070at2"/>
<evidence type="ECO:0000313" key="3">
    <source>
        <dbReference type="EMBL" id="RSX55625.1"/>
    </source>
</evidence>
<gene>
    <name evidence="3" type="ORF">D2E26_0188</name>
</gene>
<feature type="chain" id="PRO_5019020983" description="Lipoprotein" evidence="2">
    <location>
        <begin position="30"/>
        <end position="417"/>
    </location>
</feature>
<feature type="region of interest" description="Disordered" evidence="1">
    <location>
        <begin position="41"/>
        <end position="68"/>
    </location>
</feature>
<organism evidence="3 4">
    <name type="scientific">Bifidobacterium dolichotidis</name>
    <dbReference type="NCBI Taxonomy" id="2306976"/>
    <lineage>
        <taxon>Bacteria</taxon>
        <taxon>Bacillati</taxon>
        <taxon>Actinomycetota</taxon>
        <taxon>Actinomycetes</taxon>
        <taxon>Bifidobacteriales</taxon>
        <taxon>Bifidobacteriaceae</taxon>
        <taxon>Bifidobacterium</taxon>
    </lineage>
</organism>
<dbReference type="Pfam" id="PF03382">
    <property type="entry name" value="DUF285"/>
    <property type="match status" value="1"/>
</dbReference>
<name>A0A430FRZ5_9BIFI</name>
<comment type="caution">
    <text evidence="3">The sequence shown here is derived from an EMBL/GenBank/DDBJ whole genome shotgun (WGS) entry which is preliminary data.</text>
</comment>
<dbReference type="EMBL" id="QXGM01000001">
    <property type="protein sequence ID" value="RSX55625.1"/>
    <property type="molecule type" value="Genomic_DNA"/>
</dbReference>
<evidence type="ECO:0008006" key="5">
    <source>
        <dbReference type="Google" id="ProtNLM"/>
    </source>
</evidence>
<reference evidence="3 4" key="1">
    <citation type="submission" date="2018-09" db="EMBL/GenBank/DDBJ databases">
        <title>Characterization of the phylogenetic diversity of five novel species belonging to the genus Bifidobacterium.</title>
        <authorList>
            <person name="Lugli G.A."/>
            <person name="Duranti S."/>
            <person name="Milani C."/>
        </authorList>
    </citation>
    <scope>NUCLEOTIDE SEQUENCE [LARGE SCALE GENOMIC DNA]</scope>
    <source>
        <strain evidence="3 4">2036B</strain>
    </source>
</reference>
<feature type="signal peptide" evidence="2">
    <location>
        <begin position="1"/>
        <end position="29"/>
    </location>
</feature>
<keyword evidence="4" id="KW-1185">Reference proteome</keyword>
<dbReference type="Gene3D" id="3.80.10.10">
    <property type="entry name" value="Ribonuclease Inhibitor"/>
    <property type="match status" value="1"/>
</dbReference>
<proteinExistence type="predicted"/>
<dbReference type="InterPro" id="IPR005046">
    <property type="entry name" value="DUF285"/>
</dbReference>
<dbReference type="Pfam" id="PF13306">
    <property type="entry name" value="LRR_5"/>
    <property type="match status" value="1"/>
</dbReference>
<keyword evidence="2" id="KW-0732">Signal</keyword>
<dbReference type="RefSeq" id="WP_125962842.1">
    <property type="nucleotide sequence ID" value="NZ_QXGM01000001.1"/>
</dbReference>
<accession>A0A430FRZ5</accession>
<protein>
    <recommendedName>
        <fullName evidence="5">Lipoprotein</fullName>
    </recommendedName>
</protein>